<evidence type="ECO:0000256" key="6">
    <source>
        <dbReference type="SAM" id="MobiDB-lite"/>
    </source>
</evidence>
<dbReference type="PANTHER" id="PTHR31422">
    <property type="entry name" value="BNAANNG28530D PROTEIN"/>
    <property type="match status" value="1"/>
</dbReference>
<evidence type="ECO:0000259" key="8">
    <source>
        <dbReference type="PROSITE" id="PS51775"/>
    </source>
</evidence>
<keyword evidence="4 7" id="KW-0472">Membrane</keyword>
<dbReference type="GO" id="GO:0080115">
    <property type="term" value="F:myosin XI tail binding"/>
    <property type="evidence" value="ECO:0007669"/>
    <property type="project" value="UniProtKB-ARBA"/>
</dbReference>
<keyword evidence="2 7" id="KW-0812">Transmembrane</keyword>
<dbReference type="Pfam" id="PF04576">
    <property type="entry name" value="Zein-binding"/>
    <property type="match status" value="1"/>
</dbReference>
<comment type="caution">
    <text evidence="9">The sequence shown here is derived from an EMBL/GenBank/DDBJ whole genome shotgun (WGS) entry which is preliminary data.</text>
</comment>
<evidence type="ECO:0000256" key="4">
    <source>
        <dbReference type="ARBA" id="ARBA00023136"/>
    </source>
</evidence>
<keyword evidence="3 7" id="KW-1133">Transmembrane helix</keyword>
<evidence type="ECO:0000256" key="7">
    <source>
        <dbReference type="SAM" id="Phobius"/>
    </source>
</evidence>
<feature type="region of interest" description="Disordered" evidence="6">
    <location>
        <begin position="464"/>
        <end position="497"/>
    </location>
</feature>
<comment type="subcellular location">
    <subcellularLocation>
        <location evidence="1">Membrane</location>
    </subcellularLocation>
</comment>
<name>A0A835V6S0_VANPL</name>
<evidence type="ECO:0000256" key="3">
    <source>
        <dbReference type="ARBA" id="ARBA00022989"/>
    </source>
</evidence>
<accession>A0A835V6S0</accession>
<keyword evidence="10" id="KW-1185">Reference proteome</keyword>
<sequence>MACRAVERWTLSSVVGAYLDLVLAYLLLVGATVAFFAAKLLSLFGLSLPCSCDGQFGHPACAQTSLLVDCPASRVAAVRCSLRYRLPCDYLFSTSASSSPFHGCRHRFPIENGNSGYSVSALSRLSRSISLPEAPLPTGAMFVEPIIQGKGVPIHRRHRSRLGNSLSDLNHSDSTLEGISGGLLNYDDEEKYEGIIEEAYSGEGKDSCSFNGGVSRGDEEGGVAVMRCLDRELEEERGARAALYLDLEKERSAAATAADEAMAMILRLQQEKSEIQMEAQQFKRMIEEKSAYDEEEMEILKEIIVRREREKHVLEQEVEMYRQILYSGEGVEQAFDVDEGFQEDKTDALSDDPLLMLQQIYTSVRKQDVGKGFVVDSLADLSTCLDGSNPENATSNFIDVRAHNELGNSGDECNHEFLEKCMLEKWMQPYCSNNVNSSYGEDSLMSNLSELEETKHRKDAVNLNLKGEGNKVAANNLSDADKRGSESSQPETESGIHDVHVIDDGLVLQDEQNHKQNTSPAAEEITLTNLDEMEFNIRRSFSETTNRIDLMDGLSGNALFFDLRSSMPAVDGERHKLEKEVEHLRNRLKLIRKGREKLGLPAEYKEKETIRLQLLNEISCKLKEIKKVTEPTVVNCTCKSAVGWQIASHGRMWLSTPIEGTHCLRIDV</sequence>
<evidence type="ECO:0000256" key="2">
    <source>
        <dbReference type="ARBA" id="ARBA00022692"/>
    </source>
</evidence>
<dbReference type="AlphaFoldDB" id="A0A835V6S0"/>
<reference evidence="9 10" key="1">
    <citation type="journal article" date="2020" name="Nat. Food">
        <title>A phased Vanilla planifolia genome enables genetic improvement of flavour and production.</title>
        <authorList>
            <person name="Hasing T."/>
            <person name="Tang H."/>
            <person name="Brym M."/>
            <person name="Khazi F."/>
            <person name="Huang T."/>
            <person name="Chambers A.H."/>
        </authorList>
    </citation>
    <scope>NUCLEOTIDE SEQUENCE [LARGE SCALE GENOMIC DNA]</scope>
    <source>
        <tissue evidence="9">Leaf</tissue>
    </source>
</reference>
<evidence type="ECO:0000313" key="9">
    <source>
        <dbReference type="EMBL" id="KAG0485830.1"/>
    </source>
</evidence>
<feature type="coiled-coil region" evidence="5">
    <location>
        <begin position="258"/>
        <end position="317"/>
    </location>
</feature>
<feature type="domain" description="GTD-binding" evidence="8">
    <location>
        <begin position="224"/>
        <end position="322"/>
    </location>
</feature>
<evidence type="ECO:0000256" key="5">
    <source>
        <dbReference type="SAM" id="Coils"/>
    </source>
</evidence>
<dbReference type="PANTHER" id="PTHR31422:SF3">
    <property type="entry name" value="GTD-BINDING DOMAIN-CONTAINING PROTEIN"/>
    <property type="match status" value="1"/>
</dbReference>
<evidence type="ECO:0000313" key="10">
    <source>
        <dbReference type="Proteomes" id="UP000636800"/>
    </source>
</evidence>
<feature type="transmembrane region" description="Helical" evidence="7">
    <location>
        <begin position="21"/>
        <end position="46"/>
    </location>
</feature>
<dbReference type="Proteomes" id="UP000636800">
    <property type="component" value="Unassembled WGS sequence"/>
</dbReference>
<protein>
    <recommendedName>
        <fullName evidence="8">GTD-binding domain-containing protein</fullName>
    </recommendedName>
</protein>
<dbReference type="GO" id="GO:0016020">
    <property type="term" value="C:membrane"/>
    <property type="evidence" value="ECO:0007669"/>
    <property type="project" value="UniProtKB-SubCell"/>
</dbReference>
<organism evidence="9 10">
    <name type="scientific">Vanilla planifolia</name>
    <name type="common">Vanilla</name>
    <dbReference type="NCBI Taxonomy" id="51239"/>
    <lineage>
        <taxon>Eukaryota</taxon>
        <taxon>Viridiplantae</taxon>
        <taxon>Streptophyta</taxon>
        <taxon>Embryophyta</taxon>
        <taxon>Tracheophyta</taxon>
        <taxon>Spermatophyta</taxon>
        <taxon>Magnoliopsida</taxon>
        <taxon>Liliopsida</taxon>
        <taxon>Asparagales</taxon>
        <taxon>Orchidaceae</taxon>
        <taxon>Vanilloideae</taxon>
        <taxon>Vanilleae</taxon>
        <taxon>Vanilla</taxon>
    </lineage>
</organism>
<dbReference type="EMBL" id="JADCNL010000004">
    <property type="protein sequence ID" value="KAG0485830.1"/>
    <property type="molecule type" value="Genomic_DNA"/>
</dbReference>
<dbReference type="PROSITE" id="PS51775">
    <property type="entry name" value="GTD_BINDING"/>
    <property type="match status" value="1"/>
</dbReference>
<dbReference type="OrthoDB" id="2195431at2759"/>
<evidence type="ECO:0000256" key="1">
    <source>
        <dbReference type="ARBA" id="ARBA00004370"/>
    </source>
</evidence>
<keyword evidence="5" id="KW-0175">Coiled coil</keyword>
<proteinExistence type="predicted"/>
<dbReference type="InterPro" id="IPR007656">
    <property type="entry name" value="GTD-bd"/>
</dbReference>
<gene>
    <name evidence="9" type="ORF">HPP92_009909</name>
</gene>